<feature type="chain" id="PRO_5013359742" evidence="1">
    <location>
        <begin position="21"/>
        <end position="251"/>
    </location>
</feature>
<protein>
    <submittedName>
        <fullName evidence="2">Uncharacterized protein</fullName>
    </submittedName>
</protein>
<feature type="signal peptide" evidence="1">
    <location>
        <begin position="1"/>
        <end position="20"/>
    </location>
</feature>
<evidence type="ECO:0000313" key="3">
    <source>
        <dbReference type="Proteomes" id="UP000184364"/>
    </source>
</evidence>
<dbReference type="RefSeq" id="WP_073291497.1">
    <property type="nucleotide sequence ID" value="NZ_FRAV01000006.1"/>
</dbReference>
<proteinExistence type="predicted"/>
<keyword evidence="1" id="KW-0732">Signal</keyword>
<reference evidence="3" key="1">
    <citation type="submission" date="2016-11" db="EMBL/GenBank/DDBJ databases">
        <authorList>
            <person name="Varghese N."/>
            <person name="Submissions S."/>
        </authorList>
    </citation>
    <scope>NUCLEOTIDE SEQUENCE [LARGE SCALE GENOMIC DNA]</scope>
    <source>
        <strain evidence="3">DSM 26899</strain>
    </source>
</reference>
<name>A0A1M6U2V2_9FLAO</name>
<dbReference type="Proteomes" id="UP000184364">
    <property type="component" value="Unassembled WGS sequence"/>
</dbReference>
<keyword evidence="3" id="KW-1185">Reference proteome</keyword>
<evidence type="ECO:0000256" key="1">
    <source>
        <dbReference type="SAM" id="SignalP"/>
    </source>
</evidence>
<dbReference type="OrthoDB" id="1275288at2"/>
<sequence>MKKIILFSIVCFLSSNLYHSQIATNQQTVATVTDENPFLDASSNFDPSANSSNTIGKGLVYPRTNLTTWVFKTDNVDGINFPTGFDGMIVYNTGTGNTLTGANNPSAASNVAPGFYYFSNPMAAGSATGAAAVATGRWLPLGASPKFNVTTAETSTNTLVNGGQVYAKKGTFTVSGTSTAPTTYTPAAITVPASGTASIYRVTVFKAGTGSVFANGVYSYDISNGNLITGSPSMSVVYPAGTYDYVVEYTK</sequence>
<accession>A0A1M6U2V2</accession>
<dbReference type="AlphaFoldDB" id="A0A1M6U2V2"/>
<gene>
    <name evidence="2" type="ORF">SAMN05444267_100625</name>
</gene>
<dbReference type="EMBL" id="FRAV01000006">
    <property type="protein sequence ID" value="SHK63408.1"/>
    <property type="molecule type" value="Genomic_DNA"/>
</dbReference>
<organism evidence="2 3">
    <name type="scientific">Chryseobacterium polytrichastri</name>
    <dbReference type="NCBI Taxonomy" id="1302687"/>
    <lineage>
        <taxon>Bacteria</taxon>
        <taxon>Pseudomonadati</taxon>
        <taxon>Bacteroidota</taxon>
        <taxon>Flavobacteriia</taxon>
        <taxon>Flavobacteriales</taxon>
        <taxon>Weeksellaceae</taxon>
        <taxon>Chryseobacterium group</taxon>
        <taxon>Chryseobacterium</taxon>
    </lineage>
</organism>
<evidence type="ECO:0000313" key="2">
    <source>
        <dbReference type="EMBL" id="SHK63408.1"/>
    </source>
</evidence>